<gene>
    <name evidence="3" type="ORF">HO133_005458</name>
</gene>
<feature type="region of interest" description="Disordered" evidence="1">
    <location>
        <begin position="24"/>
        <end position="75"/>
    </location>
</feature>
<keyword evidence="4" id="KW-1185">Reference proteome</keyword>
<evidence type="ECO:0000256" key="2">
    <source>
        <dbReference type="SAM" id="SignalP"/>
    </source>
</evidence>
<dbReference type="Proteomes" id="UP000593566">
    <property type="component" value="Unassembled WGS sequence"/>
</dbReference>
<accession>A0A8H6F8B3</accession>
<name>A0A8H6F8B3_9LECA</name>
<comment type="caution">
    <text evidence="3">The sequence shown here is derived from an EMBL/GenBank/DDBJ whole genome shotgun (WGS) entry which is preliminary data.</text>
</comment>
<keyword evidence="2" id="KW-0732">Signal</keyword>
<reference evidence="3 4" key="1">
    <citation type="journal article" date="2020" name="Genomics">
        <title>Complete, high-quality genomes from long-read metagenomic sequencing of two wolf lichen thalli reveals enigmatic genome architecture.</title>
        <authorList>
            <person name="McKenzie S.K."/>
            <person name="Walston R.F."/>
            <person name="Allen J.L."/>
        </authorList>
    </citation>
    <scope>NUCLEOTIDE SEQUENCE [LARGE SCALE GENOMIC DNA]</scope>
    <source>
        <strain evidence="3">WasteWater1</strain>
    </source>
</reference>
<evidence type="ECO:0000313" key="3">
    <source>
        <dbReference type="EMBL" id="KAF6218915.1"/>
    </source>
</evidence>
<feature type="chain" id="PRO_5034093108" evidence="2">
    <location>
        <begin position="21"/>
        <end position="151"/>
    </location>
</feature>
<protein>
    <submittedName>
        <fullName evidence="3">Uncharacterized protein</fullName>
    </submittedName>
</protein>
<evidence type="ECO:0000256" key="1">
    <source>
        <dbReference type="SAM" id="MobiDB-lite"/>
    </source>
</evidence>
<evidence type="ECO:0000313" key="4">
    <source>
        <dbReference type="Proteomes" id="UP000593566"/>
    </source>
</evidence>
<organism evidence="3 4">
    <name type="scientific">Letharia lupina</name>
    <dbReference type="NCBI Taxonomy" id="560253"/>
    <lineage>
        <taxon>Eukaryota</taxon>
        <taxon>Fungi</taxon>
        <taxon>Dikarya</taxon>
        <taxon>Ascomycota</taxon>
        <taxon>Pezizomycotina</taxon>
        <taxon>Lecanoromycetes</taxon>
        <taxon>OSLEUM clade</taxon>
        <taxon>Lecanoromycetidae</taxon>
        <taxon>Lecanorales</taxon>
        <taxon>Lecanorineae</taxon>
        <taxon>Parmeliaceae</taxon>
        <taxon>Letharia</taxon>
    </lineage>
</organism>
<sequence length="151" mass="15327">MHLSSLAIFVAVLAPMAVLASPQWHPHGPHGPPGKWHQRPPGPEPSATASIPAGILPPGGFLPTGVSGAGSTGIPKKLDVKKKKVGVSGVAGAGSTGTPKKVAENSAVVPAPLASASVGVTSYDKNIPTVTTALFNYLPRLSTIHFDRHIA</sequence>
<proteinExistence type="predicted"/>
<dbReference type="EMBL" id="JACCJB010000021">
    <property type="protein sequence ID" value="KAF6218915.1"/>
    <property type="molecule type" value="Genomic_DNA"/>
</dbReference>
<dbReference type="AlphaFoldDB" id="A0A8H6F8B3"/>
<dbReference type="RefSeq" id="XP_037148350.1">
    <property type="nucleotide sequence ID" value="XM_037296368.1"/>
</dbReference>
<dbReference type="GeneID" id="59333864"/>
<feature type="signal peptide" evidence="2">
    <location>
        <begin position="1"/>
        <end position="20"/>
    </location>
</feature>